<protein>
    <submittedName>
        <fullName evidence="1">Uncharacterized protein</fullName>
    </submittedName>
</protein>
<dbReference type="AlphaFoldDB" id="A0A8X6TCH3"/>
<dbReference type="EMBL" id="BMAW01101761">
    <property type="protein sequence ID" value="GFT01000.1"/>
    <property type="molecule type" value="Genomic_DNA"/>
</dbReference>
<sequence>VGYPVEIPFTVTERPYSSCLLTLVDYKNYECNQHEGRRPFMTIQGLNNNKQPLVGQPLPLAVKRFLTPWKRGNELRNATKPFDKAGKAEIPKASLSKAVVFLKGAQPSLIQLGIHAPWRKIPESPFANNGWWRYRSKEFSAAACI</sequence>
<proteinExistence type="predicted"/>
<evidence type="ECO:0000313" key="2">
    <source>
        <dbReference type="Proteomes" id="UP000887013"/>
    </source>
</evidence>
<gene>
    <name evidence="1" type="ORF">NPIL_208081</name>
</gene>
<organism evidence="1 2">
    <name type="scientific">Nephila pilipes</name>
    <name type="common">Giant wood spider</name>
    <name type="synonym">Nephila maculata</name>
    <dbReference type="NCBI Taxonomy" id="299642"/>
    <lineage>
        <taxon>Eukaryota</taxon>
        <taxon>Metazoa</taxon>
        <taxon>Ecdysozoa</taxon>
        <taxon>Arthropoda</taxon>
        <taxon>Chelicerata</taxon>
        <taxon>Arachnida</taxon>
        <taxon>Araneae</taxon>
        <taxon>Araneomorphae</taxon>
        <taxon>Entelegynae</taxon>
        <taxon>Araneoidea</taxon>
        <taxon>Nephilidae</taxon>
        <taxon>Nephila</taxon>
    </lineage>
</organism>
<dbReference type="Proteomes" id="UP000887013">
    <property type="component" value="Unassembled WGS sequence"/>
</dbReference>
<accession>A0A8X6TCH3</accession>
<reference evidence="1" key="1">
    <citation type="submission" date="2020-08" db="EMBL/GenBank/DDBJ databases">
        <title>Multicomponent nature underlies the extraordinary mechanical properties of spider dragline silk.</title>
        <authorList>
            <person name="Kono N."/>
            <person name="Nakamura H."/>
            <person name="Mori M."/>
            <person name="Yoshida Y."/>
            <person name="Ohtoshi R."/>
            <person name="Malay A.D."/>
            <person name="Moran D.A.P."/>
            <person name="Tomita M."/>
            <person name="Numata K."/>
            <person name="Arakawa K."/>
        </authorList>
    </citation>
    <scope>NUCLEOTIDE SEQUENCE</scope>
</reference>
<keyword evidence="2" id="KW-1185">Reference proteome</keyword>
<comment type="caution">
    <text evidence="1">The sequence shown here is derived from an EMBL/GenBank/DDBJ whole genome shotgun (WGS) entry which is preliminary data.</text>
</comment>
<feature type="non-terminal residue" evidence="1">
    <location>
        <position position="1"/>
    </location>
</feature>
<evidence type="ECO:0000313" key="1">
    <source>
        <dbReference type="EMBL" id="GFT01000.1"/>
    </source>
</evidence>
<name>A0A8X6TCH3_NEPPI</name>